<dbReference type="Pfam" id="PF17094">
    <property type="entry name" value="UPF0715"/>
    <property type="match status" value="1"/>
</dbReference>
<feature type="transmembrane region" description="Helical" evidence="1">
    <location>
        <begin position="50"/>
        <end position="77"/>
    </location>
</feature>
<evidence type="ECO:0000313" key="2">
    <source>
        <dbReference type="EMBL" id="QOY28952.1"/>
    </source>
</evidence>
<reference evidence="3" key="1">
    <citation type="submission" date="2020-10" db="EMBL/GenBank/DDBJ databases">
        <title>Complete genome sequence of Bacillus velezensis NST6.</title>
        <authorList>
            <person name="Choi J."/>
        </authorList>
    </citation>
    <scope>NUCLEOTIDE SEQUENCE [LARGE SCALE GENOMIC DNA]</scope>
    <source>
        <strain evidence="3">NST6</strain>
    </source>
</reference>
<gene>
    <name evidence="2" type="ORF">BACVE_003994</name>
</gene>
<keyword evidence="1" id="KW-1133">Transmembrane helix</keyword>
<accession>A0A7W4LS79</accession>
<dbReference type="AlphaFoldDB" id="A0A7W4LS79"/>
<name>A0A7W4LS79_BACVE</name>
<sequence>MYFDKKQVNYMEAASWSKSQSCTYTLVFSSLSYGLIFGLYMFVYSGFVPFALVTVVIIAFYAFITYLLFAVPVQLWLRKKPKKFSVVHLFIYTAVAFLAVFLFWYIDNPPIDFSVFSTFIYYIMSIVAAFIYWFWDSIFLRNYNTPQK</sequence>
<keyword evidence="1" id="KW-0472">Membrane</keyword>
<feature type="transmembrane region" description="Helical" evidence="1">
    <location>
        <begin position="118"/>
        <end position="135"/>
    </location>
</feature>
<keyword evidence="1" id="KW-0812">Transmembrane</keyword>
<protein>
    <submittedName>
        <fullName evidence="2">Uncharacterized protein</fullName>
    </submittedName>
</protein>
<feature type="transmembrane region" description="Helical" evidence="1">
    <location>
        <begin position="89"/>
        <end position="106"/>
    </location>
</feature>
<dbReference type="InterPro" id="IPR031374">
    <property type="entry name" value="UPF0715"/>
</dbReference>
<feature type="transmembrane region" description="Helical" evidence="1">
    <location>
        <begin position="21"/>
        <end position="44"/>
    </location>
</feature>
<organism evidence="2 3">
    <name type="scientific">Bacillus velezensis</name>
    <dbReference type="NCBI Taxonomy" id="492670"/>
    <lineage>
        <taxon>Bacteria</taxon>
        <taxon>Bacillati</taxon>
        <taxon>Bacillota</taxon>
        <taxon>Bacilli</taxon>
        <taxon>Bacillales</taxon>
        <taxon>Bacillaceae</taxon>
        <taxon>Bacillus</taxon>
        <taxon>Bacillus amyloliquefaciens group</taxon>
    </lineage>
</organism>
<dbReference type="EMBL" id="CP063687">
    <property type="protein sequence ID" value="QOY28952.1"/>
    <property type="molecule type" value="Genomic_DNA"/>
</dbReference>
<dbReference type="Proteomes" id="UP000587477">
    <property type="component" value="Chromosome"/>
</dbReference>
<proteinExistence type="predicted"/>
<evidence type="ECO:0000313" key="3">
    <source>
        <dbReference type="Proteomes" id="UP000587477"/>
    </source>
</evidence>
<evidence type="ECO:0000256" key="1">
    <source>
        <dbReference type="SAM" id="Phobius"/>
    </source>
</evidence>